<dbReference type="CDD" id="cd06263">
    <property type="entry name" value="MAM"/>
    <property type="match status" value="2"/>
</dbReference>
<organism evidence="3 4">
    <name type="scientific">Lepisosteus oculatus</name>
    <name type="common">Spotted gar</name>
    <dbReference type="NCBI Taxonomy" id="7918"/>
    <lineage>
        <taxon>Eukaryota</taxon>
        <taxon>Metazoa</taxon>
        <taxon>Chordata</taxon>
        <taxon>Craniata</taxon>
        <taxon>Vertebrata</taxon>
        <taxon>Euteleostomi</taxon>
        <taxon>Actinopterygii</taxon>
        <taxon>Neopterygii</taxon>
        <taxon>Holostei</taxon>
        <taxon>Semionotiformes</taxon>
        <taxon>Lepisosteidae</taxon>
        <taxon>Lepisosteus</taxon>
    </lineage>
</organism>
<dbReference type="SMART" id="SM00137">
    <property type="entry name" value="MAM"/>
    <property type="match status" value="2"/>
</dbReference>
<dbReference type="HOGENOM" id="CLU_056481_1_0_1"/>
<evidence type="ECO:0000259" key="2">
    <source>
        <dbReference type="PROSITE" id="PS50060"/>
    </source>
</evidence>
<dbReference type="OMA" id="TMCSWSN"/>
<accession>W5NF52</accession>
<keyword evidence="4" id="KW-1185">Reference proteome</keyword>
<feature type="domain" description="MAM" evidence="2">
    <location>
        <begin position="30"/>
        <end position="185"/>
    </location>
</feature>
<protein>
    <recommendedName>
        <fullName evidence="2">MAM domain-containing protein</fullName>
    </recommendedName>
</protein>
<feature type="domain" description="MAM" evidence="2">
    <location>
        <begin position="215"/>
        <end position="377"/>
    </location>
</feature>
<dbReference type="Proteomes" id="UP000018468">
    <property type="component" value="Linkage group LG1"/>
</dbReference>
<dbReference type="GO" id="GO:0007399">
    <property type="term" value="P:nervous system development"/>
    <property type="evidence" value="ECO:0000318"/>
    <property type="project" value="GO_Central"/>
</dbReference>
<dbReference type="GeneTree" id="ENSGT00940000163883"/>
<dbReference type="InterPro" id="IPR013320">
    <property type="entry name" value="ConA-like_dom_sf"/>
</dbReference>
<dbReference type="Pfam" id="PF00629">
    <property type="entry name" value="MAM"/>
    <property type="match status" value="2"/>
</dbReference>
<dbReference type="PANTHER" id="PTHR23282:SF137">
    <property type="entry name" value="MAM DOMAIN-CONTAINING GLYCOSYLPHOSPHATIDYLINOSITOL ANCHOR PROTEIN 2"/>
    <property type="match status" value="1"/>
</dbReference>
<evidence type="ECO:0000256" key="1">
    <source>
        <dbReference type="SAM" id="MobiDB-lite"/>
    </source>
</evidence>
<dbReference type="AlphaFoldDB" id="W5NF52"/>
<dbReference type="eggNOG" id="ENOG502QSMD">
    <property type="taxonomic scope" value="Eukaryota"/>
</dbReference>
<dbReference type="STRING" id="7918.ENSLOCP00000019261"/>
<evidence type="ECO:0000313" key="4">
    <source>
        <dbReference type="Proteomes" id="UP000018468"/>
    </source>
</evidence>
<dbReference type="InParanoid" id="W5NF52"/>
<reference evidence="3" key="2">
    <citation type="submission" date="2025-08" db="UniProtKB">
        <authorList>
            <consortium name="Ensembl"/>
        </authorList>
    </citation>
    <scope>IDENTIFICATION</scope>
</reference>
<reference evidence="3" key="3">
    <citation type="submission" date="2025-09" db="UniProtKB">
        <authorList>
            <consortium name="Ensembl"/>
        </authorList>
    </citation>
    <scope>IDENTIFICATION</scope>
</reference>
<dbReference type="InterPro" id="IPR000998">
    <property type="entry name" value="MAM_dom"/>
</dbReference>
<dbReference type="PANTHER" id="PTHR23282">
    <property type="entry name" value="APICAL ENDOSOMAL GLYCOPROTEIN PRECURSOR"/>
    <property type="match status" value="1"/>
</dbReference>
<dbReference type="Ensembl" id="ENSLOCT00000019293.1">
    <property type="protein sequence ID" value="ENSLOCP00000019261.1"/>
    <property type="gene ID" value="ENSLOCG00000015648.1"/>
</dbReference>
<proteinExistence type="predicted"/>
<sequence>MGWQHAAEQSTSRSPPVQSSSATGPINSADLCDFESDLCNWTQSAADEFDWSLHRERPVSKDPCHSKPGQYLYIQAAFPLQSGQTAVLQSGELSGEVCLSFWYSIFGAGVGSLAVLVQYSTTPNDELQVWAGRGQHSRQWFFKTLDITGKPGQTFKILFVGTLASDFCGDAALDVVQVERGPCGGQYHVREGQWLPHSSAPPAASSSSLSPGLLLLCDFESSPCSWTQWQNNDFDWGLHREEVLIVDGPQQETEGDCPKSQGQYLYIEAAPRVSGQTAVLMSPVLQGSVCLSFWYRILGQGVGSLSVYVLYTDRLDSWRQLWVGQGTGVRTWAFAQVELLTEPEQAFQLLLEGKIGEGNCGDAAVDNLLITRDHCSSTEKHQPCHKAGDR</sequence>
<dbReference type="SUPFAM" id="SSF49899">
    <property type="entry name" value="Concanavalin A-like lectins/glucanases"/>
    <property type="match status" value="2"/>
</dbReference>
<dbReference type="GO" id="GO:0016020">
    <property type="term" value="C:membrane"/>
    <property type="evidence" value="ECO:0007669"/>
    <property type="project" value="InterPro"/>
</dbReference>
<dbReference type="InterPro" id="IPR051560">
    <property type="entry name" value="MAM_domain-containing"/>
</dbReference>
<reference evidence="4" key="1">
    <citation type="submission" date="2011-12" db="EMBL/GenBank/DDBJ databases">
        <title>The Draft Genome of Lepisosteus oculatus.</title>
        <authorList>
            <consortium name="The Broad Institute Genome Assembly &amp; Analysis Group"/>
            <consortium name="Computational R&amp;D Group"/>
            <consortium name="and Sequencing Platform"/>
            <person name="Di Palma F."/>
            <person name="Alfoldi J."/>
            <person name="Johnson J."/>
            <person name="Berlin A."/>
            <person name="Gnerre S."/>
            <person name="Jaffe D."/>
            <person name="MacCallum I."/>
            <person name="Young S."/>
            <person name="Walker B.J."/>
            <person name="Lander E.S."/>
            <person name="Lindblad-Toh K."/>
        </authorList>
    </citation>
    <scope>NUCLEOTIDE SEQUENCE [LARGE SCALE GENOMIC DNA]</scope>
</reference>
<name>W5NF52_LEPOC</name>
<dbReference type="PROSITE" id="PS50060">
    <property type="entry name" value="MAM_2"/>
    <property type="match status" value="2"/>
</dbReference>
<dbReference type="EMBL" id="AHAT01031496">
    <property type="status" value="NOT_ANNOTATED_CDS"/>
    <property type="molecule type" value="Genomic_DNA"/>
</dbReference>
<feature type="region of interest" description="Disordered" evidence="1">
    <location>
        <begin position="1"/>
        <end position="23"/>
    </location>
</feature>
<evidence type="ECO:0000313" key="3">
    <source>
        <dbReference type="Ensembl" id="ENSLOCP00000019261.1"/>
    </source>
</evidence>
<dbReference type="Bgee" id="ENSLOCG00000015648">
    <property type="expression patterns" value="Expressed in ovary and 6 other cell types or tissues"/>
</dbReference>
<feature type="compositionally biased region" description="Low complexity" evidence="1">
    <location>
        <begin position="9"/>
        <end position="21"/>
    </location>
</feature>
<dbReference type="Gene3D" id="2.60.120.200">
    <property type="match status" value="2"/>
</dbReference>
<dbReference type="EMBL" id="AHAT01031497">
    <property type="status" value="NOT_ANNOTATED_CDS"/>
    <property type="molecule type" value="Genomic_DNA"/>
</dbReference>